<dbReference type="Proteomes" id="UP000008825">
    <property type="component" value="Chromosome"/>
</dbReference>
<reference evidence="2 3" key="1">
    <citation type="submission" date="2008-07" db="EMBL/GenBank/DDBJ databases">
        <title>Complete sequence of Geobacter bemidjiensis BEM.</title>
        <authorList>
            <consortium name="US DOE Joint Genome Institute"/>
            <person name="Lucas S."/>
            <person name="Copeland A."/>
            <person name="Lapidus A."/>
            <person name="Glavina del Rio T."/>
            <person name="Dalin E."/>
            <person name="Tice H."/>
            <person name="Bruce D."/>
            <person name="Goodwin L."/>
            <person name="Pitluck S."/>
            <person name="Kiss H."/>
            <person name="Brettin T."/>
            <person name="Detter J.C."/>
            <person name="Han C."/>
            <person name="Kuske C.R."/>
            <person name="Schmutz J."/>
            <person name="Larimer F."/>
            <person name="Land M."/>
            <person name="Hauser L."/>
            <person name="Kyrpides N."/>
            <person name="Lykidis A."/>
            <person name="Lovley D."/>
            <person name="Richardson P."/>
        </authorList>
    </citation>
    <scope>NUCLEOTIDE SEQUENCE [LARGE SCALE GENOMIC DNA]</scope>
    <source>
        <strain evidence="3">ATCC BAA-1014 / DSM 16622 / JCM 12645 / Bem</strain>
    </source>
</reference>
<protein>
    <submittedName>
        <fullName evidence="2">Uncharacterized protein</fullName>
    </submittedName>
</protein>
<dbReference type="AlphaFoldDB" id="B5E9K1"/>
<dbReference type="EMBL" id="CP001124">
    <property type="protein sequence ID" value="ACH40175.1"/>
    <property type="molecule type" value="Genomic_DNA"/>
</dbReference>
<sequence length="308" mass="34826">MKIICPNCHHRHRGHIPQSTITPFSLVCARCSTEFLVNWKIRLAGKTDDTIVVCSWCAAKQPDSDRCQYCGRPFYDYAHCRQTPRRAPKANPKRRDEKPVQAQRAAQGVPDTRRVAGRFPSAARRKICMLALTAIAVLGISLNSFWHKNSEQQYLTNYVIALYGIRSGLELSGRTCSDIAADWQKDLDAGREVSNDISRKESEDLATVKREIDLVMSKLKPAPEKLGRSSAKLQEMYDIYLEVHTLANRPFGSPKSIISTVDSLKTAFRLKVRELKQIMPPQLSDEITKSAVKYDLTFLDQENATGER</sequence>
<name>B5E9K1_CITBB</name>
<dbReference type="OrthoDB" id="5396458at2"/>
<dbReference type="HOGENOM" id="CLU_979206_0_0_7"/>
<dbReference type="STRING" id="404380.Gbem_3174"/>
<proteinExistence type="predicted"/>
<organism evidence="2 3">
    <name type="scientific">Citrifermentans bemidjiense (strain ATCC BAA-1014 / DSM 16622 / JCM 12645 / Bem)</name>
    <name type="common">Geobacter bemidjiensis</name>
    <dbReference type="NCBI Taxonomy" id="404380"/>
    <lineage>
        <taxon>Bacteria</taxon>
        <taxon>Pseudomonadati</taxon>
        <taxon>Thermodesulfobacteriota</taxon>
        <taxon>Desulfuromonadia</taxon>
        <taxon>Geobacterales</taxon>
        <taxon>Geobacteraceae</taxon>
        <taxon>Citrifermentans</taxon>
    </lineage>
</organism>
<keyword evidence="3" id="KW-1185">Reference proteome</keyword>
<dbReference type="KEGG" id="gbm:Gbem_3174"/>
<dbReference type="RefSeq" id="WP_012531607.1">
    <property type="nucleotide sequence ID" value="NC_011146.1"/>
</dbReference>
<accession>B5E9K1</accession>
<feature type="region of interest" description="Disordered" evidence="1">
    <location>
        <begin position="85"/>
        <end position="111"/>
    </location>
</feature>
<reference evidence="2 3" key="2">
    <citation type="journal article" date="2010" name="BMC Genomics">
        <title>The genome of Geobacter bemidjiensis, exemplar for the subsurface clade of Geobacter species that predominate in Fe(III)-reducing subsurface environments.</title>
        <authorList>
            <person name="Aklujkar M."/>
            <person name="Young N.D."/>
            <person name="Holmes D."/>
            <person name="Chavan M."/>
            <person name="Risso C."/>
            <person name="Kiss H.E."/>
            <person name="Han C.S."/>
            <person name="Land M.L."/>
            <person name="Lovley D.R."/>
        </authorList>
    </citation>
    <scope>NUCLEOTIDE SEQUENCE [LARGE SCALE GENOMIC DNA]</scope>
    <source>
        <strain evidence="3">ATCC BAA-1014 / DSM 16622 / JCM 12645 / Bem</strain>
    </source>
</reference>
<evidence type="ECO:0000313" key="2">
    <source>
        <dbReference type="EMBL" id="ACH40175.1"/>
    </source>
</evidence>
<gene>
    <name evidence="2" type="ordered locus">Gbem_3174</name>
</gene>
<evidence type="ECO:0000256" key="1">
    <source>
        <dbReference type="SAM" id="MobiDB-lite"/>
    </source>
</evidence>
<evidence type="ECO:0000313" key="3">
    <source>
        <dbReference type="Proteomes" id="UP000008825"/>
    </source>
</evidence>